<dbReference type="EMBL" id="CP038266">
    <property type="protein sequence ID" value="QBR89639.1"/>
    <property type="molecule type" value="Genomic_DNA"/>
</dbReference>
<evidence type="ECO:0000313" key="2">
    <source>
        <dbReference type="EMBL" id="QBR89639.1"/>
    </source>
</evidence>
<sequence length="134" mass="13284">MTEAAHPDALRRRIARRVAAAQAALLATAAFAGLLPGATILLGLLSSDPPLDVLRAVGAVLLGTAVLRESAAAMSRALLVVGAAGLAFAGCTLVDPHLGGLLTVGAAPLEGVLSAAFGAVSLATARMVMRPRVA</sequence>
<feature type="transmembrane region" description="Helical" evidence="1">
    <location>
        <begin position="21"/>
        <end position="47"/>
    </location>
</feature>
<feature type="transmembrane region" description="Helical" evidence="1">
    <location>
        <begin position="78"/>
        <end position="99"/>
    </location>
</feature>
<reference evidence="2 3" key="1">
    <citation type="submission" date="2019-03" db="EMBL/GenBank/DDBJ databases">
        <authorList>
            <person name="Dong K."/>
        </authorList>
    </citation>
    <scope>NUCLEOTIDE SEQUENCE [LARGE SCALE GENOMIC DNA]</scope>
    <source>
        <strain evidence="3">dk512</strain>
    </source>
</reference>
<organism evidence="2 3">
    <name type="scientific">Microbacterium wangchenii</name>
    <dbReference type="NCBI Taxonomy" id="2541726"/>
    <lineage>
        <taxon>Bacteria</taxon>
        <taxon>Bacillati</taxon>
        <taxon>Actinomycetota</taxon>
        <taxon>Actinomycetes</taxon>
        <taxon>Micrococcales</taxon>
        <taxon>Microbacteriaceae</taxon>
        <taxon>Microbacterium</taxon>
    </lineage>
</organism>
<feature type="transmembrane region" description="Helical" evidence="1">
    <location>
        <begin position="111"/>
        <end position="129"/>
    </location>
</feature>
<gene>
    <name evidence="2" type="ORF">E4K62_13720</name>
</gene>
<dbReference type="Proteomes" id="UP000295748">
    <property type="component" value="Chromosome"/>
</dbReference>
<keyword evidence="1" id="KW-0472">Membrane</keyword>
<feature type="transmembrane region" description="Helical" evidence="1">
    <location>
        <begin position="53"/>
        <end position="71"/>
    </location>
</feature>
<dbReference type="RefSeq" id="WP_135068342.1">
    <property type="nucleotide sequence ID" value="NZ_CP038266.1"/>
</dbReference>
<accession>A0ABX5SU01</accession>
<name>A0ABX5SU01_9MICO</name>
<keyword evidence="3" id="KW-1185">Reference proteome</keyword>
<protein>
    <submittedName>
        <fullName evidence="2">Uncharacterized protein</fullName>
    </submittedName>
</protein>
<keyword evidence="1" id="KW-1133">Transmembrane helix</keyword>
<keyword evidence="1" id="KW-0812">Transmembrane</keyword>
<evidence type="ECO:0000256" key="1">
    <source>
        <dbReference type="SAM" id="Phobius"/>
    </source>
</evidence>
<evidence type="ECO:0000313" key="3">
    <source>
        <dbReference type="Proteomes" id="UP000295748"/>
    </source>
</evidence>
<proteinExistence type="predicted"/>